<sequence>MATNTLNELEILLEELALSKPMPLVPGADVLHNPVDIYRAQLAAILVGLVDCDSKVAFNAIQTSNEIANGDLDIILPKLKLKDRPVNPKELAFELIQQHKFPPSPLFVLPVPDGIHLRVFFSLKSLAHVILPYIADRGASYGTFPALGLSDPSDPASTPKRLLIDFSSPNIGTEFRGAHLRSTILGAHIAALHERMGWDVTRINYLGDWGKQIGLLAAGWARFGSEEAFAADPLRHLLDLYIRMELPFKAELDARGRIRDEGGDSAEVEARMADIETHGLHAERDSWFKKLEDGDQEAVPLWQRFRDVTIEESTKLYARLGVVFDEYAGESQVSAASIERVEAALRDKGVYEESHDAWIIDFRKHGGTKGMDKGTLRFRTGTTTYLLRDIAAVLDRAEKYNFDKMIYVVSSDQEMHFQRLFKALELMGRADLTAKLEHIPFGKVQELQLEGGGHAQLLSDFIDVSSNAASELLKVDVGKAAPLGDVQAAADAIGASALMVQDLHGRRSGQWTIDLTRAMTFEGETGPYLQYWHARLCEMLKSAAGPAVTDYSAVDGEDYSDLLRLLARYPDTAKAAFKNLESGGVLTYLFRLVDELSMCFDPEEETPEVTASDGMVYGAVRQVLENGLKLLGIPVCGSL</sequence>
<reference evidence="11 12" key="1">
    <citation type="submission" date="2014-04" db="EMBL/GenBank/DDBJ databases">
        <authorList>
            <consortium name="DOE Joint Genome Institute"/>
            <person name="Kuo A."/>
            <person name="Martino E."/>
            <person name="Perotto S."/>
            <person name="Kohler A."/>
            <person name="Nagy L.G."/>
            <person name="Floudas D."/>
            <person name="Copeland A."/>
            <person name="Barry K.W."/>
            <person name="Cichocki N."/>
            <person name="Veneault-Fourrey C."/>
            <person name="LaButti K."/>
            <person name="Lindquist E.A."/>
            <person name="Lipzen A."/>
            <person name="Lundell T."/>
            <person name="Morin E."/>
            <person name="Murat C."/>
            <person name="Sun H."/>
            <person name="Tunlid A."/>
            <person name="Henrissat B."/>
            <person name="Grigoriev I.V."/>
            <person name="Hibbett D.S."/>
            <person name="Martin F."/>
            <person name="Nordberg H.P."/>
            <person name="Cantor M.N."/>
            <person name="Hua S.X."/>
        </authorList>
    </citation>
    <scope>NUCLEOTIDE SEQUENCE [LARGE SCALE GENOMIC DNA]</scope>
    <source>
        <strain evidence="11 12">Zn</strain>
    </source>
</reference>
<dbReference type="Gene3D" id="1.10.730.10">
    <property type="entry name" value="Isoleucyl-tRNA Synthetase, Domain 1"/>
    <property type="match status" value="1"/>
</dbReference>
<keyword evidence="3 9" id="KW-0436">Ligase</keyword>
<dbReference type="Proteomes" id="UP000054321">
    <property type="component" value="Unassembled WGS sequence"/>
</dbReference>
<evidence type="ECO:0000256" key="9">
    <source>
        <dbReference type="RuleBase" id="RU363038"/>
    </source>
</evidence>
<dbReference type="InterPro" id="IPR035684">
    <property type="entry name" value="ArgRS_core"/>
</dbReference>
<evidence type="ECO:0000256" key="7">
    <source>
        <dbReference type="ARBA" id="ARBA00023146"/>
    </source>
</evidence>
<dbReference type="InterPro" id="IPR001278">
    <property type="entry name" value="Arg-tRNA-ligase"/>
</dbReference>
<keyword evidence="6 9" id="KW-0648">Protein biosynthesis</keyword>
<evidence type="ECO:0000256" key="6">
    <source>
        <dbReference type="ARBA" id="ARBA00022917"/>
    </source>
</evidence>
<dbReference type="GO" id="GO:0004814">
    <property type="term" value="F:arginine-tRNA ligase activity"/>
    <property type="evidence" value="ECO:0007669"/>
    <property type="project" value="UniProtKB-EC"/>
</dbReference>
<dbReference type="NCBIfam" id="TIGR00456">
    <property type="entry name" value="argS"/>
    <property type="match status" value="1"/>
</dbReference>
<dbReference type="InterPro" id="IPR008909">
    <property type="entry name" value="DALR_anticod-bd"/>
</dbReference>
<dbReference type="Gene3D" id="3.40.50.620">
    <property type="entry name" value="HUPs"/>
    <property type="match status" value="1"/>
</dbReference>
<reference evidence="12" key="2">
    <citation type="submission" date="2015-01" db="EMBL/GenBank/DDBJ databases">
        <title>Evolutionary Origins and Diversification of the Mycorrhizal Mutualists.</title>
        <authorList>
            <consortium name="DOE Joint Genome Institute"/>
            <consortium name="Mycorrhizal Genomics Consortium"/>
            <person name="Kohler A."/>
            <person name="Kuo A."/>
            <person name="Nagy L.G."/>
            <person name="Floudas D."/>
            <person name="Copeland A."/>
            <person name="Barry K.W."/>
            <person name="Cichocki N."/>
            <person name="Veneault-Fourrey C."/>
            <person name="LaButti K."/>
            <person name="Lindquist E.A."/>
            <person name="Lipzen A."/>
            <person name="Lundell T."/>
            <person name="Morin E."/>
            <person name="Murat C."/>
            <person name="Riley R."/>
            <person name="Ohm R."/>
            <person name="Sun H."/>
            <person name="Tunlid A."/>
            <person name="Henrissat B."/>
            <person name="Grigoriev I.V."/>
            <person name="Hibbett D.S."/>
            <person name="Martin F."/>
        </authorList>
    </citation>
    <scope>NUCLEOTIDE SEQUENCE [LARGE SCALE GENOMIC DNA]</scope>
    <source>
        <strain evidence="12">Zn</strain>
    </source>
</reference>
<comment type="similarity">
    <text evidence="1 9">Belongs to the class-I aminoacyl-tRNA synthetase family.</text>
</comment>
<accession>A0A0C3C6Q3</accession>
<dbReference type="PANTHER" id="PTHR11956:SF11">
    <property type="entry name" value="ARGININE--TRNA LIGASE, MITOCHONDRIAL-RELATED"/>
    <property type="match status" value="1"/>
</dbReference>
<feature type="domain" description="DALR anticodon binding" evidence="10">
    <location>
        <begin position="529"/>
        <end position="639"/>
    </location>
</feature>
<dbReference type="InParanoid" id="A0A0C3C6Q3"/>
<dbReference type="HOGENOM" id="CLU_006406_6_0_1"/>
<evidence type="ECO:0000313" key="12">
    <source>
        <dbReference type="Proteomes" id="UP000054321"/>
    </source>
</evidence>
<dbReference type="GO" id="GO:0006420">
    <property type="term" value="P:arginyl-tRNA aminoacylation"/>
    <property type="evidence" value="ECO:0007669"/>
    <property type="project" value="InterPro"/>
</dbReference>
<keyword evidence="4 9" id="KW-0547">Nucleotide-binding</keyword>
<dbReference type="OrthoDB" id="68056at2759"/>
<dbReference type="EMBL" id="KN832889">
    <property type="protein sequence ID" value="KIM94563.1"/>
    <property type="molecule type" value="Genomic_DNA"/>
</dbReference>
<dbReference type="SUPFAM" id="SSF55190">
    <property type="entry name" value="Arginyl-tRNA synthetase (ArgRS), N-terminal 'additional' domain"/>
    <property type="match status" value="1"/>
</dbReference>
<evidence type="ECO:0000256" key="3">
    <source>
        <dbReference type="ARBA" id="ARBA00022598"/>
    </source>
</evidence>
<dbReference type="SMART" id="SM00836">
    <property type="entry name" value="DALR_1"/>
    <property type="match status" value="1"/>
</dbReference>
<keyword evidence="7 9" id="KW-0030">Aminoacyl-tRNA synthetase</keyword>
<gene>
    <name evidence="11" type="ORF">OIDMADRAFT_34587</name>
</gene>
<dbReference type="GO" id="GO:0005739">
    <property type="term" value="C:mitochondrion"/>
    <property type="evidence" value="ECO:0007669"/>
    <property type="project" value="TreeGrafter"/>
</dbReference>
<dbReference type="GO" id="GO:0005524">
    <property type="term" value="F:ATP binding"/>
    <property type="evidence" value="ECO:0007669"/>
    <property type="project" value="UniProtKB-KW"/>
</dbReference>
<dbReference type="Pfam" id="PF00750">
    <property type="entry name" value="tRNA-synt_1d"/>
    <property type="match status" value="1"/>
</dbReference>
<evidence type="ECO:0000256" key="2">
    <source>
        <dbReference type="ARBA" id="ARBA00012837"/>
    </source>
</evidence>
<dbReference type="AlphaFoldDB" id="A0A0C3C6Q3"/>
<evidence type="ECO:0000256" key="1">
    <source>
        <dbReference type="ARBA" id="ARBA00005594"/>
    </source>
</evidence>
<dbReference type="InterPro" id="IPR014729">
    <property type="entry name" value="Rossmann-like_a/b/a_fold"/>
</dbReference>
<dbReference type="InterPro" id="IPR009080">
    <property type="entry name" value="tRNAsynth_Ia_anticodon-bd"/>
</dbReference>
<organism evidence="11 12">
    <name type="scientific">Oidiodendron maius (strain Zn)</name>
    <dbReference type="NCBI Taxonomy" id="913774"/>
    <lineage>
        <taxon>Eukaryota</taxon>
        <taxon>Fungi</taxon>
        <taxon>Dikarya</taxon>
        <taxon>Ascomycota</taxon>
        <taxon>Pezizomycotina</taxon>
        <taxon>Leotiomycetes</taxon>
        <taxon>Leotiomycetes incertae sedis</taxon>
        <taxon>Myxotrichaceae</taxon>
        <taxon>Oidiodendron</taxon>
    </lineage>
</organism>
<evidence type="ECO:0000256" key="8">
    <source>
        <dbReference type="ARBA" id="ARBA00049339"/>
    </source>
</evidence>
<dbReference type="GO" id="GO:0032543">
    <property type="term" value="P:mitochondrial translation"/>
    <property type="evidence" value="ECO:0007669"/>
    <property type="project" value="TreeGrafter"/>
</dbReference>
<dbReference type="EC" id="6.1.1.19" evidence="2"/>
<dbReference type="PRINTS" id="PR01038">
    <property type="entry name" value="TRNASYNTHARG"/>
</dbReference>
<keyword evidence="12" id="KW-1185">Reference proteome</keyword>
<dbReference type="SUPFAM" id="SSF47323">
    <property type="entry name" value="Anticodon-binding domain of a subclass of class I aminoacyl-tRNA synthetases"/>
    <property type="match status" value="1"/>
</dbReference>
<proteinExistence type="inferred from homology"/>
<name>A0A0C3C6Q3_OIDMZ</name>
<protein>
    <recommendedName>
        <fullName evidence="2">arginine--tRNA ligase</fullName>
        <ecNumber evidence="2">6.1.1.19</ecNumber>
    </recommendedName>
</protein>
<keyword evidence="5 9" id="KW-0067">ATP-binding</keyword>
<evidence type="ECO:0000313" key="11">
    <source>
        <dbReference type="EMBL" id="KIM94563.1"/>
    </source>
</evidence>
<dbReference type="STRING" id="913774.A0A0C3C6Q3"/>
<dbReference type="SUPFAM" id="SSF52374">
    <property type="entry name" value="Nucleotidylyl transferase"/>
    <property type="match status" value="1"/>
</dbReference>
<evidence type="ECO:0000256" key="4">
    <source>
        <dbReference type="ARBA" id="ARBA00022741"/>
    </source>
</evidence>
<evidence type="ECO:0000259" key="10">
    <source>
        <dbReference type="SMART" id="SM00836"/>
    </source>
</evidence>
<comment type="catalytic activity">
    <reaction evidence="8">
        <text>tRNA(Arg) + L-arginine + ATP = L-arginyl-tRNA(Arg) + AMP + diphosphate</text>
        <dbReference type="Rhea" id="RHEA:20301"/>
        <dbReference type="Rhea" id="RHEA-COMP:9658"/>
        <dbReference type="Rhea" id="RHEA-COMP:9673"/>
        <dbReference type="ChEBI" id="CHEBI:30616"/>
        <dbReference type="ChEBI" id="CHEBI:32682"/>
        <dbReference type="ChEBI" id="CHEBI:33019"/>
        <dbReference type="ChEBI" id="CHEBI:78442"/>
        <dbReference type="ChEBI" id="CHEBI:78513"/>
        <dbReference type="ChEBI" id="CHEBI:456215"/>
        <dbReference type="EC" id="6.1.1.19"/>
    </reaction>
</comment>
<dbReference type="InterPro" id="IPR036695">
    <property type="entry name" value="Arg-tRNA-synth_N_sf"/>
</dbReference>
<dbReference type="PANTHER" id="PTHR11956">
    <property type="entry name" value="ARGINYL-TRNA SYNTHETASE"/>
    <property type="match status" value="1"/>
</dbReference>
<dbReference type="Gene3D" id="3.30.1360.70">
    <property type="entry name" value="Arginyl tRNA synthetase N-terminal domain"/>
    <property type="match status" value="1"/>
</dbReference>
<evidence type="ECO:0000256" key="5">
    <source>
        <dbReference type="ARBA" id="ARBA00022840"/>
    </source>
</evidence>
<dbReference type="Pfam" id="PF05746">
    <property type="entry name" value="DALR_1"/>
    <property type="match status" value="1"/>
</dbReference>